<keyword evidence="2" id="KW-0614">Plasmid</keyword>
<feature type="transmembrane region" description="Helical" evidence="1">
    <location>
        <begin position="25"/>
        <end position="42"/>
    </location>
</feature>
<keyword evidence="1" id="KW-1133">Transmembrane helix</keyword>
<proteinExistence type="predicted"/>
<dbReference type="Proteomes" id="UP000232003">
    <property type="component" value="Plasmid pNFSY08"/>
</dbReference>
<sequence length="43" mass="4559">MVLVILLSCAASIRLARNIVMAVPIMLKLRASLAVLAGIVILK</sequence>
<evidence type="ECO:0000256" key="1">
    <source>
        <dbReference type="SAM" id="Phobius"/>
    </source>
</evidence>
<protein>
    <submittedName>
        <fullName evidence="2">Uncharacterized protein</fullName>
    </submittedName>
</protein>
<dbReference type="AlphaFoldDB" id="A0A2K8T9H9"/>
<keyword evidence="1" id="KW-0472">Membrane</keyword>
<gene>
    <name evidence="2" type="ORF">COO91_10571</name>
</gene>
<dbReference type="KEGG" id="nfl:COO91_10571"/>
<evidence type="ECO:0000313" key="3">
    <source>
        <dbReference type="Proteomes" id="UP000232003"/>
    </source>
</evidence>
<organism evidence="2 3">
    <name type="scientific">Nostoc flagelliforme CCNUN1</name>
    <dbReference type="NCBI Taxonomy" id="2038116"/>
    <lineage>
        <taxon>Bacteria</taxon>
        <taxon>Bacillati</taxon>
        <taxon>Cyanobacteriota</taxon>
        <taxon>Cyanophyceae</taxon>
        <taxon>Nostocales</taxon>
        <taxon>Nostocaceae</taxon>
        <taxon>Nostoc</taxon>
    </lineage>
</organism>
<keyword evidence="1" id="KW-0812">Transmembrane</keyword>
<dbReference type="EMBL" id="CP024793">
    <property type="protein sequence ID" value="AUB44348.1"/>
    <property type="molecule type" value="Genomic_DNA"/>
</dbReference>
<evidence type="ECO:0000313" key="2">
    <source>
        <dbReference type="EMBL" id="AUB44348.1"/>
    </source>
</evidence>
<name>A0A2K8T9H9_9NOSO</name>
<keyword evidence="3" id="KW-1185">Reference proteome</keyword>
<geneLocation type="plasmid" evidence="3">
    <name>pnfsy08</name>
</geneLocation>
<reference evidence="2 3" key="1">
    <citation type="submission" date="2017-11" db="EMBL/GenBank/DDBJ databases">
        <title>Complete genome of a free-living desiccation-tolerant cyanobacterium and its photosynthetic adaptation to extreme terrestrial habitat.</title>
        <authorList>
            <person name="Shang J."/>
        </authorList>
    </citation>
    <scope>NUCLEOTIDE SEQUENCE [LARGE SCALE GENOMIC DNA]</scope>
    <source>
        <strain evidence="2 3">CCNUN1</strain>
        <plasmid evidence="3">pnfsy08</plasmid>
    </source>
</reference>
<accession>A0A2K8T9H9</accession>